<evidence type="ECO:0000256" key="14">
    <source>
        <dbReference type="RuleBase" id="RU000688"/>
    </source>
</evidence>
<dbReference type="InterPro" id="IPR001105">
    <property type="entry name" value="Thbox_rcpt"/>
</dbReference>
<sequence length="513" mass="58337">METSSVRMGQYIESFPLNIYQNKGSSLSFHLDNIQPSFDFTMVDLQLTQMSNNTTSLLPLISLAKKNNTVANSSVMFTFGVLGNILALIVLRMSGRDIKRRIFYRLVGALTLTDFLGITMTSPVVIAVYVNDFQWIGGHKMCQYFGFIMVFAGSATVFIVCLMSIERFLCLRHPYQYHVRFTTTHATVFILLCWLMAAVMATLPLIGFGNVVLKYPYTWCFIDYYTQSMTNKVYNCIYAGMSLICISVTVSCNITVIYTLLNKNVKLIKDTNSRRHSTYQKRCAECEMVVLLIGISVVFAACYAPLLIRIIINQTGLLPVQTATDLLYIRLASMNQILDPWVYILFRREVVRKVLSTIKACKSGSSHFVEAECNPQTPLSRTHRACSYTEENMSCCQFCFHCLCDPPQRNRYSSVITNYSNHDRRRSTCQGSPLRVKYINQALQNNGAATLVHITRPNESFTELLLSTSVSDRNRTTSSLASWNIKPYMSEPQLNTFLKSAFKTKRYTSEEMV</sequence>
<dbReference type="PANTHER" id="PTHR11866:SF16">
    <property type="entry name" value="PROSTAGLANDIN E2 RECEPTOR EP4 SUBTYPE-LIKE PROTEIN"/>
    <property type="match status" value="1"/>
</dbReference>
<evidence type="ECO:0000256" key="2">
    <source>
        <dbReference type="ARBA" id="ARBA00017628"/>
    </source>
</evidence>
<feature type="transmembrane region" description="Helical" evidence="15">
    <location>
        <begin position="144"/>
        <end position="165"/>
    </location>
</feature>
<proteinExistence type="inferred from homology"/>
<keyword evidence="10 14" id="KW-0675">Receptor</keyword>
<keyword evidence="11" id="KW-0325">Glycoprotein</keyword>
<feature type="transmembrane region" description="Helical" evidence="15">
    <location>
        <begin position="289"/>
        <end position="312"/>
    </location>
</feature>
<dbReference type="PRINTS" id="PR00429">
    <property type="entry name" value="THROMBOXANER"/>
</dbReference>
<evidence type="ECO:0000256" key="12">
    <source>
        <dbReference type="ARBA" id="ARBA00023224"/>
    </source>
</evidence>
<dbReference type="InterPro" id="IPR008365">
    <property type="entry name" value="Prostanoid_rcpt"/>
</dbReference>
<dbReference type="GO" id="GO:0005886">
    <property type="term" value="C:plasma membrane"/>
    <property type="evidence" value="ECO:0007669"/>
    <property type="project" value="UniProtKB-SubCell"/>
</dbReference>
<evidence type="ECO:0000256" key="7">
    <source>
        <dbReference type="ARBA" id="ARBA00023040"/>
    </source>
</evidence>
<evidence type="ECO:0000259" key="16">
    <source>
        <dbReference type="PROSITE" id="PS50262"/>
    </source>
</evidence>
<dbReference type="FunFam" id="1.20.1070.10:FF:000163">
    <property type="entry name" value="Thromboxane A2 receptor"/>
    <property type="match status" value="1"/>
</dbReference>
<dbReference type="InterPro" id="IPR000276">
    <property type="entry name" value="GPCR_Rhodpsn"/>
</dbReference>
<reference evidence="17" key="2">
    <citation type="journal article" date="2021" name="Genome Biol. Evol.">
        <title>Developing a high-quality reference genome for a parasitic bivalve with doubly uniparental inheritance (Bivalvia: Unionida).</title>
        <authorList>
            <person name="Smith C.H."/>
        </authorList>
    </citation>
    <scope>NUCLEOTIDE SEQUENCE</scope>
    <source>
        <strain evidence="17">CHS0354</strain>
        <tissue evidence="17">Mantle</tissue>
    </source>
</reference>
<evidence type="ECO:0000256" key="8">
    <source>
        <dbReference type="ARBA" id="ARBA00023136"/>
    </source>
</evidence>
<keyword evidence="5 14" id="KW-0812">Transmembrane</keyword>
<dbReference type="GO" id="GO:0007204">
    <property type="term" value="P:positive regulation of cytosolic calcium ion concentration"/>
    <property type="evidence" value="ECO:0007669"/>
    <property type="project" value="TreeGrafter"/>
</dbReference>
<feature type="transmembrane region" description="Helical" evidence="15">
    <location>
        <begin position="186"/>
        <end position="208"/>
    </location>
</feature>
<protein>
    <recommendedName>
        <fullName evidence="2">Thromboxane A2 receptor</fullName>
    </recommendedName>
    <alternativeName>
        <fullName evidence="13">Prostanoid TP receptor</fullName>
    </alternativeName>
</protein>
<keyword evidence="6 15" id="KW-1133">Transmembrane helix</keyword>
<keyword evidence="9" id="KW-1015">Disulfide bond</keyword>
<comment type="subcellular location">
    <subcellularLocation>
        <location evidence="1">Cell membrane</location>
        <topology evidence="1">Multi-pass membrane protein</topology>
    </subcellularLocation>
</comment>
<name>A0AAE0SNH4_9BIVA</name>
<comment type="caution">
    <text evidence="17">The sequence shown here is derived from an EMBL/GenBank/DDBJ whole genome shotgun (WGS) entry which is preliminary data.</text>
</comment>
<dbReference type="PRINTS" id="PR01788">
    <property type="entry name" value="PROSTANOIDR"/>
</dbReference>
<comment type="similarity">
    <text evidence="14">Belongs to the G-protein coupled receptor 1 family.</text>
</comment>
<evidence type="ECO:0000313" key="17">
    <source>
        <dbReference type="EMBL" id="KAK3595266.1"/>
    </source>
</evidence>
<keyword evidence="12 14" id="KW-0807">Transducer</keyword>
<dbReference type="PROSITE" id="PS00237">
    <property type="entry name" value="G_PROTEIN_RECEP_F1_1"/>
    <property type="match status" value="1"/>
</dbReference>
<keyword evidence="18" id="KW-1185">Reference proteome</keyword>
<evidence type="ECO:0000256" key="10">
    <source>
        <dbReference type="ARBA" id="ARBA00023170"/>
    </source>
</evidence>
<keyword evidence="3" id="KW-1003">Cell membrane</keyword>
<dbReference type="GO" id="GO:0007189">
    <property type="term" value="P:adenylate cyclase-activating G protein-coupled receptor signaling pathway"/>
    <property type="evidence" value="ECO:0007669"/>
    <property type="project" value="TreeGrafter"/>
</dbReference>
<reference evidence="17" key="3">
    <citation type="submission" date="2023-05" db="EMBL/GenBank/DDBJ databases">
        <authorList>
            <person name="Smith C.H."/>
        </authorList>
    </citation>
    <scope>NUCLEOTIDE SEQUENCE</scope>
    <source>
        <strain evidence="17">CHS0354</strain>
        <tissue evidence="17">Mantle</tissue>
    </source>
</reference>
<dbReference type="PANTHER" id="PTHR11866">
    <property type="entry name" value="G-PROTEIN COUPLED RECEPTOR FAMILY 1 MEMBER"/>
    <property type="match status" value="1"/>
</dbReference>
<dbReference type="AlphaFoldDB" id="A0AAE0SNH4"/>
<feature type="transmembrane region" description="Helical" evidence="15">
    <location>
        <begin position="103"/>
        <end position="129"/>
    </location>
</feature>
<feature type="domain" description="G-protein coupled receptors family 1 profile" evidence="16">
    <location>
        <begin position="83"/>
        <end position="343"/>
    </location>
</feature>
<organism evidence="17 18">
    <name type="scientific">Potamilus streckersoni</name>
    <dbReference type="NCBI Taxonomy" id="2493646"/>
    <lineage>
        <taxon>Eukaryota</taxon>
        <taxon>Metazoa</taxon>
        <taxon>Spiralia</taxon>
        <taxon>Lophotrochozoa</taxon>
        <taxon>Mollusca</taxon>
        <taxon>Bivalvia</taxon>
        <taxon>Autobranchia</taxon>
        <taxon>Heteroconchia</taxon>
        <taxon>Palaeoheterodonta</taxon>
        <taxon>Unionida</taxon>
        <taxon>Unionoidea</taxon>
        <taxon>Unionidae</taxon>
        <taxon>Ambleminae</taxon>
        <taxon>Lampsilini</taxon>
        <taxon>Potamilus</taxon>
    </lineage>
</organism>
<evidence type="ECO:0000256" key="6">
    <source>
        <dbReference type="ARBA" id="ARBA00022989"/>
    </source>
</evidence>
<dbReference type="PRINTS" id="PR00237">
    <property type="entry name" value="GPCRRHODOPSN"/>
</dbReference>
<accession>A0AAE0SNH4</accession>
<dbReference type="InterPro" id="IPR017452">
    <property type="entry name" value="GPCR_Rhodpsn_7TM"/>
</dbReference>
<evidence type="ECO:0000256" key="11">
    <source>
        <dbReference type="ARBA" id="ARBA00023180"/>
    </source>
</evidence>
<dbReference type="GO" id="GO:0004960">
    <property type="term" value="F:thromboxane receptor activity"/>
    <property type="evidence" value="ECO:0007669"/>
    <property type="project" value="InterPro"/>
</dbReference>
<evidence type="ECO:0000256" key="13">
    <source>
        <dbReference type="ARBA" id="ARBA00029815"/>
    </source>
</evidence>
<evidence type="ECO:0000256" key="15">
    <source>
        <dbReference type="SAM" id="Phobius"/>
    </source>
</evidence>
<evidence type="ECO:0000256" key="4">
    <source>
        <dbReference type="ARBA" id="ARBA00022553"/>
    </source>
</evidence>
<feature type="transmembrane region" description="Helical" evidence="15">
    <location>
        <begin position="70"/>
        <end position="91"/>
    </location>
</feature>
<evidence type="ECO:0000256" key="5">
    <source>
        <dbReference type="ARBA" id="ARBA00022692"/>
    </source>
</evidence>
<evidence type="ECO:0000256" key="3">
    <source>
        <dbReference type="ARBA" id="ARBA00022475"/>
    </source>
</evidence>
<dbReference type="Gene3D" id="1.20.1070.10">
    <property type="entry name" value="Rhodopsin 7-helix transmembrane proteins"/>
    <property type="match status" value="1"/>
</dbReference>
<dbReference type="SUPFAM" id="SSF81321">
    <property type="entry name" value="Family A G protein-coupled receptor-like"/>
    <property type="match status" value="1"/>
</dbReference>
<feature type="transmembrane region" description="Helical" evidence="15">
    <location>
        <begin position="237"/>
        <end position="261"/>
    </location>
</feature>
<gene>
    <name evidence="17" type="ORF">CHS0354_010873</name>
</gene>
<evidence type="ECO:0000256" key="9">
    <source>
        <dbReference type="ARBA" id="ARBA00023157"/>
    </source>
</evidence>
<dbReference type="EMBL" id="JAEAOA010000678">
    <property type="protein sequence ID" value="KAK3595266.1"/>
    <property type="molecule type" value="Genomic_DNA"/>
</dbReference>
<evidence type="ECO:0000256" key="1">
    <source>
        <dbReference type="ARBA" id="ARBA00004651"/>
    </source>
</evidence>
<dbReference type="PROSITE" id="PS50262">
    <property type="entry name" value="G_PROTEIN_RECEP_F1_2"/>
    <property type="match status" value="1"/>
</dbReference>
<keyword evidence="7 14" id="KW-0297">G-protein coupled receptor</keyword>
<dbReference type="Proteomes" id="UP001195483">
    <property type="component" value="Unassembled WGS sequence"/>
</dbReference>
<dbReference type="Pfam" id="PF00001">
    <property type="entry name" value="7tm_1"/>
    <property type="match status" value="1"/>
</dbReference>
<dbReference type="CDD" id="cd14981">
    <property type="entry name" value="7tmA_Prostanoid_R"/>
    <property type="match status" value="1"/>
</dbReference>
<keyword evidence="8 15" id="KW-0472">Membrane</keyword>
<reference evidence="17" key="1">
    <citation type="journal article" date="2021" name="Genome Biol. Evol.">
        <title>A High-Quality Reference Genome for a Parasitic Bivalve with Doubly Uniparental Inheritance (Bivalvia: Unionida).</title>
        <authorList>
            <person name="Smith C.H."/>
        </authorList>
    </citation>
    <scope>NUCLEOTIDE SEQUENCE</scope>
    <source>
        <strain evidence="17">CHS0354</strain>
    </source>
</reference>
<keyword evidence="4" id="KW-0597">Phosphoprotein</keyword>
<evidence type="ECO:0000313" key="18">
    <source>
        <dbReference type="Proteomes" id="UP001195483"/>
    </source>
</evidence>